<reference evidence="1 2" key="1">
    <citation type="submission" date="2017-06" db="EMBL/GenBank/DDBJ databases">
        <title>Genome sequencing of cyanobaciteial culture collection at National Institute for Environmental Studies (NIES).</title>
        <authorList>
            <person name="Hirose Y."/>
            <person name="Shimura Y."/>
            <person name="Fujisawa T."/>
            <person name="Nakamura Y."/>
            <person name="Kawachi M."/>
        </authorList>
    </citation>
    <scope>NUCLEOTIDE SEQUENCE [LARGE SCALE GENOMIC DNA]</scope>
    <source>
        <strain evidence="1 2">NIES-37</strain>
    </source>
</reference>
<evidence type="ECO:0000313" key="1">
    <source>
        <dbReference type="EMBL" id="BAY98779.1"/>
    </source>
</evidence>
<accession>A0A1Z4MZ80</accession>
<sequence>MSMRAEVAKILSQIDGGKVSVAQYQKWLKNKAVAYGTEPKAFLKYAAFMHEIGMLNKQPKSIDELILPTLQGAGGD</sequence>
<gene>
    <name evidence="1" type="ORF">NIES37_27310</name>
</gene>
<evidence type="ECO:0000313" key="2">
    <source>
        <dbReference type="Proteomes" id="UP000218785"/>
    </source>
</evidence>
<organism evidence="1 2">
    <name type="scientific">Tolypothrix tenuis PCC 7101</name>
    <dbReference type="NCBI Taxonomy" id="231146"/>
    <lineage>
        <taxon>Bacteria</taxon>
        <taxon>Bacillati</taxon>
        <taxon>Cyanobacteriota</taxon>
        <taxon>Cyanophyceae</taxon>
        <taxon>Nostocales</taxon>
        <taxon>Tolypothrichaceae</taxon>
        <taxon>Tolypothrix</taxon>
    </lineage>
</organism>
<dbReference type="Proteomes" id="UP000218785">
    <property type="component" value="Chromosome"/>
</dbReference>
<dbReference type="AlphaFoldDB" id="A0A1Z4MZ80"/>
<dbReference type="EMBL" id="AP018248">
    <property type="protein sequence ID" value="BAY98779.1"/>
    <property type="molecule type" value="Genomic_DNA"/>
</dbReference>
<keyword evidence="2" id="KW-1185">Reference proteome</keyword>
<proteinExistence type="predicted"/>
<name>A0A1Z4MZ80_9CYAN</name>
<dbReference type="KEGG" id="ttq:NIES37_27310"/>
<protein>
    <submittedName>
        <fullName evidence="1">Uncharacterized protein</fullName>
    </submittedName>
</protein>